<sequence length="275" mass="31506">MRSCGRSVCFSGQLRGQLRVGLAWQLIRRLVHCGFWCINSAGSYPPECIPSNSYADDNDLNSLFQELQAHFILIGDFNDLSLFWGSGNANSRGRQIEEPINDHSLCLLNKGNQTYFHFSGTFFHNLDLVLCSPSLAPYFAFRTGTDLLESDRFPIFLAQIEATDISLKRPQQYLFYLADWDKFAEKSYIRRNANFGRKGLDVLFSWIPNHIGIVGDEISDAVAKSATEFYTQPLPYAGIRMFLRKWFLQSSQRKWDTETGHKVYDVNPVLVKWSS</sequence>
<proteinExistence type="predicted"/>
<organism evidence="2 3">
    <name type="scientific">Araneus ventricosus</name>
    <name type="common">Orbweaver spider</name>
    <name type="synonym">Epeira ventricosa</name>
    <dbReference type="NCBI Taxonomy" id="182803"/>
    <lineage>
        <taxon>Eukaryota</taxon>
        <taxon>Metazoa</taxon>
        <taxon>Ecdysozoa</taxon>
        <taxon>Arthropoda</taxon>
        <taxon>Chelicerata</taxon>
        <taxon>Arachnida</taxon>
        <taxon>Araneae</taxon>
        <taxon>Araneomorphae</taxon>
        <taxon>Entelegynae</taxon>
        <taxon>Araneoidea</taxon>
        <taxon>Araneidae</taxon>
        <taxon>Araneus</taxon>
    </lineage>
</organism>
<dbReference type="InterPro" id="IPR005135">
    <property type="entry name" value="Endo/exonuclease/phosphatase"/>
</dbReference>
<evidence type="ECO:0000313" key="2">
    <source>
        <dbReference type="EMBL" id="GBM48537.1"/>
    </source>
</evidence>
<dbReference type="Proteomes" id="UP000499080">
    <property type="component" value="Unassembled WGS sequence"/>
</dbReference>
<keyword evidence="3" id="KW-1185">Reference proteome</keyword>
<dbReference type="GO" id="GO:0003824">
    <property type="term" value="F:catalytic activity"/>
    <property type="evidence" value="ECO:0007669"/>
    <property type="project" value="InterPro"/>
</dbReference>
<feature type="domain" description="Endonuclease/exonuclease/phosphatase" evidence="1">
    <location>
        <begin position="53"/>
        <end position="151"/>
    </location>
</feature>
<dbReference type="EMBL" id="BGPR01001219">
    <property type="protein sequence ID" value="GBM48537.1"/>
    <property type="molecule type" value="Genomic_DNA"/>
</dbReference>
<name>A0A4Y2G5M6_ARAVE</name>
<reference evidence="2 3" key="1">
    <citation type="journal article" date="2019" name="Sci. Rep.">
        <title>Orb-weaving spider Araneus ventricosus genome elucidates the spidroin gene catalogue.</title>
        <authorList>
            <person name="Kono N."/>
            <person name="Nakamura H."/>
            <person name="Ohtoshi R."/>
            <person name="Moran D.A.P."/>
            <person name="Shinohara A."/>
            <person name="Yoshida Y."/>
            <person name="Fujiwara M."/>
            <person name="Mori M."/>
            <person name="Tomita M."/>
            <person name="Arakawa K."/>
        </authorList>
    </citation>
    <scope>NUCLEOTIDE SEQUENCE [LARGE SCALE GENOMIC DNA]</scope>
</reference>
<dbReference type="InterPro" id="IPR036691">
    <property type="entry name" value="Endo/exonu/phosph_ase_sf"/>
</dbReference>
<dbReference type="Pfam" id="PF14529">
    <property type="entry name" value="Exo_endo_phos_2"/>
    <property type="match status" value="1"/>
</dbReference>
<gene>
    <name evidence="2" type="ORF">AVEN_184561_1</name>
</gene>
<protein>
    <recommendedName>
        <fullName evidence="1">Endonuclease/exonuclease/phosphatase domain-containing protein</fullName>
    </recommendedName>
</protein>
<dbReference type="Gene3D" id="3.60.10.10">
    <property type="entry name" value="Endonuclease/exonuclease/phosphatase"/>
    <property type="match status" value="1"/>
</dbReference>
<evidence type="ECO:0000259" key="1">
    <source>
        <dbReference type="Pfam" id="PF14529"/>
    </source>
</evidence>
<dbReference type="AlphaFoldDB" id="A0A4Y2G5M6"/>
<dbReference type="SUPFAM" id="SSF56219">
    <property type="entry name" value="DNase I-like"/>
    <property type="match status" value="1"/>
</dbReference>
<evidence type="ECO:0000313" key="3">
    <source>
        <dbReference type="Proteomes" id="UP000499080"/>
    </source>
</evidence>
<accession>A0A4Y2G5M6</accession>
<comment type="caution">
    <text evidence="2">The sequence shown here is derived from an EMBL/GenBank/DDBJ whole genome shotgun (WGS) entry which is preliminary data.</text>
</comment>